<accession>A0A3M6V6D9</accession>
<comment type="caution">
    <text evidence="1">The sequence shown here is derived from an EMBL/GenBank/DDBJ whole genome shotgun (WGS) entry which is preliminary data.</text>
</comment>
<dbReference type="Proteomes" id="UP000275408">
    <property type="component" value="Unassembled WGS sequence"/>
</dbReference>
<evidence type="ECO:0000313" key="2">
    <source>
        <dbReference type="Proteomes" id="UP000275408"/>
    </source>
</evidence>
<dbReference type="EMBL" id="RCHS01000011">
    <property type="protein sequence ID" value="RMX61441.1"/>
    <property type="molecule type" value="Genomic_DNA"/>
</dbReference>
<reference evidence="1 2" key="1">
    <citation type="journal article" date="2018" name="Sci. Rep.">
        <title>Comparative analysis of the Pocillopora damicornis genome highlights role of immune system in coral evolution.</title>
        <authorList>
            <person name="Cunning R."/>
            <person name="Bay R.A."/>
            <person name="Gillette P."/>
            <person name="Baker A.C."/>
            <person name="Traylor-Knowles N."/>
        </authorList>
    </citation>
    <scope>NUCLEOTIDE SEQUENCE [LARGE SCALE GENOMIC DNA]</scope>
    <source>
        <strain evidence="1">RSMAS</strain>
        <tissue evidence="1">Whole animal</tissue>
    </source>
</reference>
<dbReference type="OrthoDB" id="5980803at2759"/>
<sequence length="556" mass="62705">MPSLANIAKVRVCSICRIEGDATECEDGHPVGRPTKEDSYFIELPLEPQLKMIIEGPNVIAFQRTSQKFLELAESRSWNGLKKQALIKTSRMEPYTRIFTRKYTVKNSVKNVLLIGLWYGVKKPKINSFLEAFLCKIEMLETEGLLVCNKWEDEFITFKVHLHCCICDRPGKALVFLHKLYNGLFGCMVCFHPGVRLDIAGNVRVYPYAGDKYEMRTSEATRQHALIAQLSGKYVFCVKGFSVLHNYMSVPDGCPVDCMHCIPQDSKNKDLAFFIGADAQRTINAKLQAIAAPHDMERKPRSLEYIKRGKATEKQHFLLYFGLPLLKGVLDGDHFPHLAFLTTGLWIFLKNEISREELALAGEIMRSFCRLMEPLYGERSETINVHSITHLEEQVKCLGPLWTHSAFAFEAMIAHTLTGFKGTRGVAEQVHNSNNHSSRRMTMITNYLIDKEIHPLQQELQATVMTSLSVKQFSASLSLSKLRSKWNQVSSHVAFSQPALLRTLSDDEAAAVTVLFADSGLLPIDGLKEYSFAERLSVDGTVYHSGFATGIKIIEV</sequence>
<keyword evidence="2" id="KW-1185">Reference proteome</keyword>
<dbReference type="PANTHER" id="PTHR46579">
    <property type="entry name" value="F5/8 TYPE C DOMAIN-CONTAINING PROTEIN-RELATED"/>
    <property type="match status" value="1"/>
</dbReference>
<gene>
    <name evidence="1" type="ORF">pdam_00023490</name>
</gene>
<organism evidence="1 2">
    <name type="scientific">Pocillopora damicornis</name>
    <name type="common">Cauliflower coral</name>
    <name type="synonym">Millepora damicornis</name>
    <dbReference type="NCBI Taxonomy" id="46731"/>
    <lineage>
        <taxon>Eukaryota</taxon>
        <taxon>Metazoa</taxon>
        <taxon>Cnidaria</taxon>
        <taxon>Anthozoa</taxon>
        <taxon>Hexacorallia</taxon>
        <taxon>Scleractinia</taxon>
        <taxon>Astrocoeniina</taxon>
        <taxon>Pocilloporidae</taxon>
        <taxon>Pocillopora</taxon>
    </lineage>
</organism>
<proteinExistence type="predicted"/>
<dbReference type="AlphaFoldDB" id="A0A3M6V6D9"/>
<dbReference type="PANTHER" id="PTHR46579:SF1">
    <property type="entry name" value="F5_8 TYPE C DOMAIN-CONTAINING PROTEIN"/>
    <property type="match status" value="1"/>
</dbReference>
<name>A0A3M6V6D9_POCDA</name>
<evidence type="ECO:0000313" key="1">
    <source>
        <dbReference type="EMBL" id="RMX61441.1"/>
    </source>
</evidence>
<protein>
    <submittedName>
        <fullName evidence="1">Uncharacterized protein</fullName>
    </submittedName>
</protein>